<dbReference type="RefSeq" id="WP_378037187.1">
    <property type="nucleotide sequence ID" value="NZ_JBHSIV010000017.1"/>
</dbReference>
<sequence>MTRSSPPDGDGGPPASPAFLLIALGRRVREQVETELKAEGMSLRHLSALGHLASSPGLSYSELARRAGITPQSMQATLNALEARGAVERVTEAGRGRTAELRVTAEGDRLRRAARRVVAEVDEGLRAQLGDASTDELTTALRTLLPRPPQVN</sequence>
<proteinExistence type="predicted"/>
<feature type="domain" description="HTH marR-type" evidence="1">
    <location>
        <begin position="14"/>
        <end position="146"/>
    </location>
</feature>
<protein>
    <submittedName>
        <fullName evidence="2">MarR family winged helix-turn-helix transcriptional regulator</fullName>
    </submittedName>
</protein>
<dbReference type="InterPro" id="IPR036388">
    <property type="entry name" value="WH-like_DNA-bd_sf"/>
</dbReference>
<evidence type="ECO:0000313" key="3">
    <source>
        <dbReference type="Proteomes" id="UP001595947"/>
    </source>
</evidence>
<dbReference type="PANTHER" id="PTHR33164">
    <property type="entry name" value="TRANSCRIPTIONAL REGULATOR, MARR FAMILY"/>
    <property type="match status" value="1"/>
</dbReference>
<gene>
    <name evidence="2" type="ORF">ACFPBZ_16590</name>
</gene>
<dbReference type="SUPFAM" id="SSF46785">
    <property type="entry name" value="Winged helix' DNA-binding domain"/>
    <property type="match status" value="1"/>
</dbReference>
<dbReference type="PANTHER" id="PTHR33164:SF43">
    <property type="entry name" value="HTH-TYPE TRANSCRIPTIONAL REPRESSOR YETL"/>
    <property type="match status" value="1"/>
</dbReference>
<comment type="caution">
    <text evidence="2">The sequence shown here is derived from an EMBL/GenBank/DDBJ whole genome shotgun (WGS) entry which is preliminary data.</text>
</comment>
<dbReference type="InterPro" id="IPR000835">
    <property type="entry name" value="HTH_MarR-typ"/>
</dbReference>
<dbReference type="Gene3D" id="1.10.10.10">
    <property type="entry name" value="Winged helix-like DNA-binding domain superfamily/Winged helix DNA-binding domain"/>
    <property type="match status" value="1"/>
</dbReference>
<organism evidence="2 3">
    <name type="scientific">Actinomycetospora atypica</name>
    <dbReference type="NCBI Taxonomy" id="1290095"/>
    <lineage>
        <taxon>Bacteria</taxon>
        <taxon>Bacillati</taxon>
        <taxon>Actinomycetota</taxon>
        <taxon>Actinomycetes</taxon>
        <taxon>Pseudonocardiales</taxon>
        <taxon>Pseudonocardiaceae</taxon>
        <taxon>Actinomycetospora</taxon>
    </lineage>
</organism>
<dbReference type="PROSITE" id="PS50995">
    <property type="entry name" value="HTH_MARR_2"/>
    <property type="match status" value="1"/>
</dbReference>
<evidence type="ECO:0000313" key="2">
    <source>
        <dbReference type="EMBL" id="MFC5063839.1"/>
    </source>
</evidence>
<dbReference type="SMART" id="SM00347">
    <property type="entry name" value="HTH_MARR"/>
    <property type="match status" value="1"/>
</dbReference>
<dbReference type="InterPro" id="IPR039422">
    <property type="entry name" value="MarR/SlyA-like"/>
</dbReference>
<keyword evidence="3" id="KW-1185">Reference proteome</keyword>
<dbReference type="InterPro" id="IPR036390">
    <property type="entry name" value="WH_DNA-bd_sf"/>
</dbReference>
<dbReference type="Proteomes" id="UP001595947">
    <property type="component" value="Unassembled WGS sequence"/>
</dbReference>
<evidence type="ECO:0000259" key="1">
    <source>
        <dbReference type="PROSITE" id="PS50995"/>
    </source>
</evidence>
<reference evidence="3" key="1">
    <citation type="journal article" date="2019" name="Int. J. Syst. Evol. Microbiol.">
        <title>The Global Catalogue of Microorganisms (GCM) 10K type strain sequencing project: providing services to taxonomists for standard genome sequencing and annotation.</title>
        <authorList>
            <consortium name="The Broad Institute Genomics Platform"/>
            <consortium name="The Broad Institute Genome Sequencing Center for Infectious Disease"/>
            <person name="Wu L."/>
            <person name="Ma J."/>
        </authorList>
    </citation>
    <scope>NUCLEOTIDE SEQUENCE [LARGE SCALE GENOMIC DNA]</scope>
    <source>
        <strain evidence="3">CGMCC 4.7093</strain>
    </source>
</reference>
<dbReference type="EMBL" id="JBHSIV010000017">
    <property type="protein sequence ID" value="MFC5063839.1"/>
    <property type="molecule type" value="Genomic_DNA"/>
</dbReference>
<accession>A0ABV9YR48</accession>
<name>A0ABV9YR48_9PSEU</name>
<dbReference type="Pfam" id="PF12802">
    <property type="entry name" value="MarR_2"/>
    <property type="match status" value="1"/>
</dbReference>